<dbReference type="InterPro" id="IPR005467">
    <property type="entry name" value="His_kinase_dom"/>
</dbReference>
<dbReference type="PANTHER" id="PTHR24421">
    <property type="entry name" value="NITRATE/NITRITE SENSOR PROTEIN NARX-RELATED"/>
    <property type="match status" value="1"/>
</dbReference>
<comment type="caution">
    <text evidence="11">The sequence shown here is derived from an EMBL/GenBank/DDBJ whole genome shotgun (WGS) entry which is preliminary data.</text>
</comment>
<dbReference type="SMART" id="SM00387">
    <property type="entry name" value="HATPase_c"/>
    <property type="match status" value="1"/>
</dbReference>
<evidence type="ECO:0000256" key="8">
    <source>
        <dbReference type="ARBA" id="ARBA00023012"/>
    </source>
</evidence>
<dbReference type="InterPro" id="IPR003594">
    <property type="entry name" value="HATPase_dom"/>
</dbReference>
<protein>
    <recommendedName>
        <fullName evidence="2">histidine kinase</fullName>
        <ecNumber evidence="2">2.7.13.3</ecNumber>
    </recommendedName>
</protein>
<dbReference type="SUPFAM" id="SSF55874">
    <property type="entry name" value="ATPase domain of HSP90 chaperone/DNA topoisomerase II/histidine kinase"/>
    <property type="match status" value="1"/>
</dbReference>
<evidence type="ECO:0000256" key="3">
    <source>
        <dbReference type="ARBA" id="ARBA00022553"/>
    </source>
</evidence>
<dbReference type="GO" id="GO:0016020">
    <property type="term" value="C:membrane"/>
    <property type="evidence" value="ECO:0007669"/>
    <property type="project" value="InterPro"/>
</dbReference>
<dbReference type="InterPro" id="IPR036890">
    <property type="entry name" value="HATPase_C_sf"/>
</dbReference>
<proteinExistence type="predicted"/>
<keyword evidence="4" id="KW-0808">Transferase</keyword>
<keyword evidence="8" id="KW-0902">Two-component regulatory system</keyword>
<dbReference type="Gene3D" id="3.30.565.10">
    <property type="entry name" value="Histidine kinase-like ATPase, C-terminal domain"/>
    <property type="match status" value="1"/>
</dbReference>
<keyword evidence="6 11" id="KW-0418">Kinase</keyword>
<dbReference type="GO" id="GO:0046983">
    <property type="term" value="F:protein dimerization activity"/>
    <property type="evidence" value="ECO:0007669"/>
    <property type="project" value="InterPro"/>
</dbReference>
<evidence type="ECO:0000256" key="7">
    <source>
        <dbReference type="ARBA" id="ARBA00022840"/>
    </source>
</evidence>
<keyword evidence="5" id="KW-0547">Nucleotide-binding</keyword>
<comment type="catalytic activity">
    <reaction evidence="1">
        <text>ATP + protein L-histidine = ADP + protein N-phospho-L-histidine.</text>
        <dbReference type="EC" id="2.7.13.3"/>
    </reaction>
</comment>
<dbReference type="Gene3D" id="1.20.5.1930">
    <property type="match status" value="1"/>
</dbReference>
<dbReference type="GO" id="GO:0000155">
    <property type="term" value="F:phosphorelay sensor kinase activity"/>
    <property type="evidence" value="ECO:0007669"/>
    <property type="project" value="InterPro"/>
</dbReference>
<dbReference type="Pfam" id="PF07730">
    <property type="entry name" value="HisKA_3"/>
    <property type="match status" value="1"/>
</dbReference>
<dbReference type="InterPro" id="IPR011712">
    <property type="entry name" value="Sig_transdc_His_kin_sub3_dim/P"/>
</dbReference>
<evidence type="ECO:0000313" key="12">
    <source>
        <dbReference type="Proteomes" id="UP000317691"/>
    </source>
</evidence>
<evidence type="ECO:0000256" key="4">
    <source>
        <dbReference type="ARBA" id="ARBA00022679"/>
    </source>
</evidence>
<dbReference type="Pfam" id="PF02518">
    <property type="entry name" value="HATPase_c"/>
    <property type="match status" value="1"/>
</dbReference>
<evidence type="ECO:0000259" key="10">
    <source>
        <dbReference type="PROSITE" id="PS50109"/>
    </source>
</evidence>
<evidence type="ECO:0000256" key="2">
    <source>
        <dbReference type="ARBA" id="ARBA00012438"/>
    </source>
</evidence>
<dbReference type="EMBL" id="VBOZ01000029">
    <property type="protein sequence ID" value="TMQ63745.1"/>
    <property type="molecule type" value="Genomic_DNA"/>
</dbReference>
<feature type="coiled-coil region" evidence="9">
    <location>
        <begin position="9"/>
        <end position="57"/>
    </location>
</feature>
<dbReference type="InterPro" id="IPR050482">
    <property type="entry name" value="Sensor_HK_TwoCompSys"/>
</dbReference>
<reference evidence="11 12" key="1">
    <citation type="journal article" date="2019" name="Nat. Microbiol.">
        <title>Mediterranean grassland soil C-N compound turnover is dependent on rainfall and depth, and is mediated by genomically divergent microorganisms.</title>
        <authorList>
            <person name="Diamond S."/>
            <person name="Andeer P.F."/>
            <person name="Li Z."/>
            <person name="Crits-Christoph A."/>
            <person name="Burstein D."/>
            <person name="Anantharaman K."/>
            <person name="Lane K.R."/>
            <person name="Thomas B.C."/>
            <person name="Pan C."/>
            <person name="Northen T.R."/>
            <person name="Banfield J.F."/>
        </authorList>
    </citation>
    <scope>NUCLEOTIDE SEQUENCE [LARGE SCALE GENOMIC DNA]</scope>
    <source>
        <strain evidence="11">WS_9</strain>
    </source>
</reference>
<dbReference type="AlphaFoldDB" id="A0A538TJE9"/>
<evidence type="ECO:0000256" key="5">
    <source>
        <dbReference type="ARBA" id="ARBA00022741"/>
    </source>
</evidence>
<dbReference type="EC" id="2.7.13.3" evidence="2"/>
<dbReference type="Proteomes" id="UP000317691">
    <property type="component" value="Unassembled WGS sequence"/>
</dbReference>
<feature type="domain" description="Histidine kinase" evidence="10">
    <location>
        <begin position="175"/>
        <end position="262"/>
    </location>
</feature>
<dbReference type="PROSITE" id="PS50109">
    <property type="entry name" value="HIS_KIN"/>
    <property type="match status" value="1"/>
</dbReference>
<dbReference type="PANTHER" id="PTHR24421:SF10">
    <property type="entry name" value="NITRATE_NITRITE SENSOR PROTEIN NARQ"/>
    <property type="match status" value="1"/>
</dbReference>
<sequence length="273" mass="29843">MSLTLSAVVAARERTTEDLRRARDELEERVRDRTVDLSRANQSLRGEMGERSRLEKELIDAGERERLRLGRDLHDDLGQLLAGILFLSSAVEKKLSTQSLPEMTAAKEIRSLVQEAIAKTHRLALGLTPVTLGEGGFLASIQELAAMTERVFDVACTLDYEKPFVVDRPVAATNLYRIIQESISNAVRHGKARAIEIYLVLQGQQLTLTVRDDGVGLGSTAANREGLGVSIMKHRAEQLGGTLEVQPDRGGTIVTCRVPGIARPLAGLDLADL</sequence>
<keyword evidence="3" id="KW-0597">Phosphoprotein</keyword>
<evidence type="ECO:0000313" key="11">
    <source>
        <dbReference type="EMBL" id="TMQ63745.1"/>
    </source>
</evidence>
<evidence type="ECO:0000256" key="9">
    <source>
        <dbReference type="SAM" id="Coils"/>
    </source>
</evidence>
<dbReference type="CDD" id="cd16917">
    <property type="entry name" value="HATPase_UhpB-NarQ-NarX-like"/>
    <property type="match status" value="1"/>
</dbReference>
<evidence type="ECO:0000256" key="6">
    <source>
        <dbReference type="ARBA" id="ARBA00022777"/>
    </source>
</evidence>
<name>A0A538TJE9_UNCEI</name>
<accession>A0A538TJE9</accession>
<keyword evidence="9" id="KW-0175">Coiled coil</keyword>
<dbReference type="GO" id="GO:0005524">
    <property type="term" value="F:ATP binding"/>
    <property type="evidence" value="ECO:0007669"/>
    <property type="project" value="UniProtKB-KW"/>
</dbReference>
<gene>
    <name evidence="11" type="ORF">E6K79_08840</name>
</gene>
<evidence type="ECO:0000256" key="1">
    <source>
        <dbReference type="ARBA" id="ARBA00000085"/>
    </source>
</evidence>
<organism evidence="11 12">
    <name type="scientific">Eiseniibacteriota bacterium</name>
    <dbReference type="NCBI Taxonomy" id="2212470"/>
    <lineage>
        <taxon>Bacteria</taxon>
        <taxon>Candidatus Eiseniibacteriota</taxon>
    </lineage>
</organism>
<keyword evidence="7" id="KW-0067">ATP-binding</keyword>